<sequence length="391" mass="45571">MDLEALLTLRPSNSNASHSRSSTPRLCRAASRSREGSVASSVGTSASTSSSRRSRKRRKISQRSFIAEAEDENDDDEDTDYREPAESAEEVSPSRVRRKSTRAKRVVGKHYESWKRQAARWEEGEDESRQQRRPVFLERAVDTWLDRVASRTFNARRLYHMARECGQVVCNYVSERLALTFEQRKINLKSDAFVGLRQHLTRFDSRQSDPNRFLTLSANHERLAWSDRWREFFLPYTSMREAHDQRDPPCVAWYCRKFVAGLRQAVLNENWQFVGRQIGSYELTMIRKRAPGADTARTFRSSRNQRYACIPYLPLIWRTGLQRLLQHRLDTDITAKLITEFLVTLIQVDTANKSTQRHRVTIQLSFVDVIVWLIAKEEYELAEHAIVNAQQ</sequence>
<dbReference type="Proteomes" id="UP000887566">
    <property type="component" value="Unplaced"/>
</dbReference>
<organism evidence="2 3">
    <name type="scientific">Plectus sambesii</name>
    <dbReference type="NCBI Taxonomy" id="2011161"/>
    <lineage>
        <taxon>Eukaryota</taxon>
        <taxon>Metazoa</taxon>
        <taxon>Ecdysozoa</taxon>
        <taxon>Nematoda</taxon>
        <taxon>Chromadorea</taxon>
        <taxon>Plectida</taxon>
        <taxon>Plectina</taxon>
        <taxon>Plectoidea</taxon>
        <taxon>Plectidae</taxon>
        <taxon>Plectus</taxon>
    </lineage>
</organism>
<protein>
    <submittedName>
        <fullName evidence="3">Uncharacterized protein</fullName>
    </submittedName>
</protein>
<keyword evidence="2" id="KW-1185">Reference proteome</keyword>
<feature type="compositionally biased region" description="Basic residues" evidence="1">
    <location>
        <begin position="95"/>
        <end position="108"/>
    </location>
</feature>
<feature type="compositionally biased region" description="Low complexity" evidence="1">
    <location>
        <begin position="36"/>
        <end position="51"/>
    </location>
</feature>
<accession>A0A914USJ2</accession>
<name>A0A914USJ2_9BILA</name>
<feature type="compositionally biased region" description="Acidic residues" evidence="1">
    <location>
        <begin position="68"/>
        <end position="80"/>
    </location>
</feature>
<feature type="compositionally biased region" description="Low complexity" evidence="1">
    <location>
        <begin position="12"/>
        <end position="22"/>
    </location>
</feature>
<feature type="region of interest" description="Disordered" evidence="1">
    <location>
        <begin position="1"/>
        <end position="109"/>
    </location>
</feature>
<evidence type="ECO:0000256" key="1">
    <source>
        <dbReference type="SAM" id="MobiDB-lite"/>
    </source>
</evidence>
<evidence type="ECO:0000313" key="2">
    <source>
        <dbReference type="Proteomes" id="UP000887566"/>
    </source>
</evidence>
<dbReference type="AlphaFoldDB" id="A0A914USJ2"/>
<evidence type="ECO:0000313" key="3">
    <source>
        <dbReference type="WBParaSite" id="PSAMB.scaffold12252size2858.g34773.t1"/>
    </source>
</evidence>
<reference evidence="3" key="1">
    <citation type="submission" date="2022-11" db="UniProtKB">
        <authorList>
            <consortium name="WormBaseParasite"/>
        </authorList>
    </citation>
    <scope>IDENTIFICATION</scope>
</reference>
<dbReference type="WBParaSite" id="PSAMB.scaffold12252size2858.g34773.t1">
    <property type="protein sequence ID" value="PSAMB.scaffold12252size2858.g34773.t1"/>
    <property type="gene ID" value="PSAMB.scaffold12252size2858.g34773"/>
</dbReference>
<feature type="compositionally biased region" description="Basic residues" evidence="1">
    <location>
        <begin position="52"/>
        <end position="61"/>
    </location>
</feature>
<proteinExistence type="predicted"/>